<evidence type="ECO:0000256" key="11">
    <source>
        <dbReference type="SAM" id="MobiDB-lite"/>
    </source>
</evidence>
<feature type="compositionally biased region" description="Low complexity" evidence="11">
    <location>
        <begin position="645"/>
        <end position="674"/>
    </location>
</feature>
<evidence type="ECO:0000313" key="13">
    <source>
        <dbReference type="EMBL" id="GFR47310.1"/>
    </source>
</evidence>
<evidence type="ECO:0000256" key="2">
    <source>
        <dbReference type="ARBA" id="ARBA00022528"/>
    </source>
</evidence>
<proteinExistence type="inferred from homology"/>
<evidence type="ECO:0000256" key="5">
    <source>
        <dbReference type="ARBA" id="ARBA00022801"/>
    </source>
</evidence>
<feature type="compositionally biased region" description="Low complexity" evidence="11">
    <location>
        <begin position="112"/>
        <end position="130"/>
    </location>
</feature>
<dbReference type="Proteomes" id="UP001054857">
    <property type="component" value="Unassembled WGS sequence"/>
</dbReference>
<keyword evidence="7" id="KW-0809">Transit peptide</keyword>
<evidence type="ECO:0000313" key="14">
    <source>
        <dbReference type="Proteomes" id="UP001054857"/>
    </source>
</evidence>
<keyword evidence="5" id="KW-0378">Hydrolase</keyword>
<comment type="function">
    <text evidence="8">Serine-type protease active in vitro against the LHCII N-terminal. Cleaves its substrate on the carboxy-side of Glu residues.</text>
</comment>
<keyword evidence="3" id="KW-0934">Plastid</keyword>
<reference evidence="13 14" key="1">
    <citation type="journal article" date="2021" name="Sci. Rep.">
        <title>Genome sequencing of the multicellular alga Astrephomene provides insights into convergent evolution of germ-soma differentiation.</title>
        <authorList>
            <person name="Yamashita S."/>
            <person name="Yamamoto K."/>
            <person name="Matsuzaki R."/>
            <person name="Suzuki S."/>
            <person name="Yamaguchi H."/>
            <person name="Hirooka S."/>
            <person name="Minakuchi Y."/>
            <person name="Miyagishima S."/>
            <person name="Kawachi M."/>
            <person name="Toyoda A."/>
            <person name="Nozaki H."/>
        </authorList>
    </citation>
    <scope>NUCLEOTIDE SEQUENCE [LARGE SCALE GENOMIC DNA]</scope>
    <source>
        <strain evidence="13 14">NIES-4017</strain>
    </source>
</reference>
<dbReference type="PANTHER" id="PTHR42776">
    <property type="entry name" value="SERINE PEPTIDASE S9 FAMILY MEMBER"/>
    <property type="match status" value="1"/>
</dbReference>
<name>A0AAD3DSL4_9CHLO</name>
<feature type="region of interest" description="Disordered" evidence="11">
    <location>
        <begin position="111"/>
        <end position="167"/>
    </location>
</feature>
<keyword evidence="14" id="KW-1185">Reference proteome</keyword>
<feature type="region of interest" description="Disordered" evidence="11">
    <location>
        <begin position="645"/>
        <end position="681"/>
    </location>
</feature>
<accession>A0AAD3DSL4</accession>
<dbReference type="InterPro" id="IPR001375">
    <property type="entry name" value="Peptidase_S9_cat"/>
</dbReference>
<dbReference type="SUPFAM" id="SSF53474">
    <property type="entry name" value="alpha/beta-Hydrolases"/>
    <property type="match status" value="1"/>
</dbReference>
<evidence type="ECO:0000256" key="3">
    <source>
        <dbReference type="ARBA" id="ARBA00022640"/>
    </source>
</evidence>
<evidence type="ECO:0000256" key="4">
    <source>
        <dbReference type="ARBA" id="ARBA00022670"/>
    </source>
</evidence>
<feature type="region of interest" description="Disordered" evidence="11">
    <location>
        <begin position="352"/>
        <end position="378"/>
    </location>
</feature>
<keyword evidence="4" id="KW-0645">Protease</keyword>
<dbReference type="GO" id="GO:0009570">
    <property type="term" value="C:chloroplast stroma"/>
    <property type="evidence" value="ECO:0007669"/>
    <property type="project" value="UniProtKB-SubCell"/>
</dbReference>
<dbReference type="AlphaFoldDB" id="A0AAD3DSL4"/>
<dbReference type="Gene3D" id="3.40.50.1820">
    <property type="entry name" value="alpha/beta hydrolase"/>
    <property type="match status" value="1"/>
</dbReference>
<dbReference type="GO" id="GO:0006508">
    <property type="term" value="P:proteolysis"/>
    <property type="evidence" value="ECO:0007669"/>
    <property type="project" value="UniProtKB-KW"/>
</dbReference>
<comment type="similarity">
    <text evidence="9">Belongs to the peptidase S9D family.</text>
</comment>
<evidence type="ECO:0000256" key="6">
    <source>
        <dbReference type="ARBA" id="ARBA00022825"/>
    </source>
</evidence>
<comment type="subcellular location">
    <subcellularLocation>
        <location evidence="1">Plastid</location>
        <location evidence="1">Chloroplast stroma</location>
    </subcellularLocation>
</comment>
<evidence type="ECO:0000256" key="10">
    <source>
        <dbReference type="ARBA" id="ARBA00073000"/>
    </source>
</evidence>
<dbReference type="FunFam" id="3.40.50.1820:FF:000049">
    <property type="entry name" value="probable glutamyl endopeptidase, chloroplastic"/>
    <property type="match status" value="1"/>
</dbReference>
<evidence type="ECO:0000256" key="7">
    <source>
        <dbReference type="ARBA" id="ARBA00022946"/>
    </source>
</evidence>
<dbReference type="Pfam" id="PF00326">
    <property type="entry name" value="Peptidase_S9"/>
    <property type="match status" value="1"/>
</dbReference>
<protein>
    <recommendedName>
        <fullName evidence="10">Probable glutamyl endopeptidase, chloroplastic</fullName>
    </recommendedName>
</protein>
<dbReference type="EMBL" id="BMAR01000017">
    <property type="protein sequence ID" value="GFR47310.1"/>
    <property type="molecule type" value="Genomic_DNA"/>
</dbReference>
<keyword evidence="2" id="KW-0150">Chloroplast</keyword>
<evidence type="ECO:0000256" key="8">
    <source>
        <dbReference type="ARBA" id="ARBA00054431"/>
    </source>
</evidence>
<dbReference type="GO" id="GO:0004252">
    <property type="term" value="F:serine-type endopeptidase activity"/>
    <property type="evidence" value="ECO:0007669"/>
    <property type="project" value="TreeGrafter"/>
</dbReference>
<gene>
    <name evidence="13" type="ORF">Agub_g8997</name>
</gene>
<feature type="compositionally biased region" description="Low complexity" evidence="11">
    <location>
        <begin position="140"/>
        <end position="155"/>
    </location>
</feature>
<dbReference type="InterPro" id="IPR029058">
    <property type="entry name" value="AB_hydrolase_fold"/>
</dbReference>
<keyword evidence="6" id="KW-0720">Serine protease</keyword>
<feature type="domain" description="Peptidase S9 prolyl oligopeptidase catalytic" evidence="12">
    <location>
        <begin position="912"/>
        <end position="1066"/>
    </location>
</feature>
<sequence>MHAYKTGGALGVRLARSRPFHVNVANRASPANAVRHSPTQALATLALARTCMRPAALDHARSTMAMAARAQSLRLPLRSGLSPALPGRGLAWRQNLRLSTLASPLAAVPQDAASGASASPPATPQPAAVSNQQPPPSPSTPTSTTHRPLPLSSSLGGTPVHPGGGYKLPPPEIAAIVEAPAQPSLSYSPDRTMFLQLSRPPSLPPISELSRPELKLAGLRLDPDQYSRSKMGYYTGMSLVPASEVVPAPPDKCRPLSGYPPHGWINYVTWSPRGSHIAFTVRYPHAPYRPLELYLADPATGECRPALPAPCTSPPTHLMNLCPGFRGLNTVFEDYTWLDDDTLVAAVLPEGLQPPPGRPAEGPMGPKISDNTAGKKAQNRTWPDLLKDEHDMALFEHYGTCELLLLEVGSGRSSCIGPPRMYIDVDPSPDGRFLLVTWLERPFSTAVPCGRFPRRTQLWRRDGSLVRELAALPLAEHIPIAFNSCRAGPRGISWRDDVPAELYWMEAQDGGDPELQVPPRDLVFALTADAAAAGEAPRRIGATDLRCGGVAWCDGELAILFESWYKSRRSVWWGFAPDRPEEPKRVIFDRNYEDVYGDPGSPLSRRTQWGTYTLARVTPDPTTLAALRQAAEAAGAEGAAEAAAASVPAADTSSSSSDSSAAQPASSSSSSGSSGKPVTLSGLASGEGTWLLMSGSGAGPEGNKPFLDLLHLESGETHRLWQSAPPHYEAMGSLMSDTDPEAPLTVEGMVLSMSRESASDPPQTLLRTFRAAGRDCEERLVTAFPHPYPHLRELRREVLRYPRASDGVMLTATLYLPPGYDQATHGSLPCIVWAYPREFKTKEAAGQMRRSPHQFTSIGSTSPTLWLTRGFAVLDGPTLPIVADEKEGEGEGGKAPEPNDTFVEQLTDSARAAVNEVVRRGVADPARISVGGHSYGAFMTANLIAHAPDLFAAGIARTGAYNRTLTPFGFQNEERTLWQAPEVYSRMSPFMMADKISKPLLLIHGEDDNNPGTFPLQSERFYQALKGHGATCRLVLLPHEGHGYRAYESVMHTLYEQDQWIERYAGYGRLDPNYVTDDT</sequence>
<evidence type="ECO:0000256" key="1">
    <source>
        <dbReference type="ARBA" id="ARBA00004470"/>
    </source>
</evidence>
<dbReference type="PANTHER" id="PTHR42776:SF28">
    <property type="entry name" value="GLUTAMYL ENDOPEPTIDASE, CHLOROPLASTIC-RELATED"/>
    <property type="match status" value="1"/>
</dbReference>
<evidence type="ECO:0000259" key="12">
    <source>
        <dbReference type="Pfam" id="PF00326"/>
    </source>
</evidence>
<comment type="caution">
    <text evidence="13">The sequence shown here is derived from an EMBL/GenBank/DDBJ whole genome shotgun (WGS) entry which is preliminary data.</text>
</comment>
<evidence type="ECO:0000256" key="9">
    <source>
        <dbReference type="ARBA" id="ARBA00060950"/>
    </source>
</evidence>
<organism evidence="13 14">
    <name type="scientific">Astrephomene gubernaculifera</name>
    <dbReference type="NCBI Taxonomy" id="47775"/>
    <lineage>
        <taxon>Eukaryota</taxon>
        <taxon>Viridiplantae</taxon>
        <taxon>Chlorophyta</taxon>
        <taxon>core chlorophytes</taxon>
        <taxon>Chlorophyceae</taxon>
        <taxon>CS clade</taxon>
        <taxon>Chlamydomonadales</taxon>
        <taxon>Astrephomenaceae</taxon>
        <taxon>Astrephomene</taxon>
    </lineage>
</organism>
<dbReference type="SUPFAM" id="SSF82171">
    <property type="entry name" value="DPP6 N-terminal domain-like"/>
    <property type="match status" value="1"/>
</dbReference>
<feature type="non-terminal residue" evidence="13">
    <location>
        <position position="1079"/>
    </location>
</feature>